<dbReference type="Proteomes" id="UP000199559">
    <property type="component" value="Unassembled WGS sequence"/>
</dbReference>
<evidence type="ECO:0000313" key="4">
    <source>
        <dbReference type="Proteomes" id="UP000199559"/>
    </source>
</evidence>
<proteinExistence type="predicted"/>
<dbReference type="AlphaFoldDB" id="A0A1I3JFI1"/>
<feature type="transmembrane region" description="Helical" evidence="1">
    <location>
        <begin position="40"/>
        <end position="59"/>
    </location>
</feature>
<keyword evidence="4" id="KW-1185">Reference proteome</keyword>
<name>A0A1I3JFI1_9FLAO</name>
<evidence type="ECO:0000256" key="1">
    <source>
        <dbReference type="SAM" id="Phobius"/>
    </source>
</evidence>
<keyword evidence="2" id="KW-0732">Signal</keyword>
<dbReference type="InterPro" id="IPR058207">
    <property type="entry name" value="PID_CTERM"/>
</dbReference>
<accession>A0A1I3JFI1</accession>
<reference evidence="4" key="1">
    <citation type="submission" date="2016-10" db="EMBL/GenBank/DDBJ databases">
        <authorList>
            <person name="Varghese N."/>
            <person name="Submissions S."/>
        </authorList>
    </citation>
    <scope>NUCLEOTIDE SEQUENCE [LARGE SCALE GENOMIC DNA]</scope>
    <source>
        <strain evidence="4">DSM 28881</strain>
    </source>
</reference>
<evidence type="ECO:0000313" key="3">
    <source>
        <dbReference type="EMBL" id="SFI58954.1"/>
    </source>
</evidence>
<organism evidence="3 4">
    <name type="scientific">Olleya namhaensis</name>
    <dbReference type="NCBI Taxonomy" id="1144750"/>
    <lineage>
        <taxon>Bacteria</taxon>
        <taxon>Pseudomonadati</taxon>
        <taxon>Bacteroidota</taxon>
        <taxon>Flavobacteriia</taxon>
        <taxon>Flavobacteriales</taxon>
        <taxon>Flavobacteriaceae</taxon>
    </lineage>
</organism>
<keyword evidence="1" id="KW-0472">Membrane</keyword>
<evidence type="ECO:0000256" key="2">
    <source>
        <dbReference type="SAM" id="SignalP"/>
    </source>
</evidence>
<protein>
    <recommendedName>
        <fullName evidence="5">Signal peptidase</fullName>
    </recommendedName>
</protein>
<dbReference type="EMBL" id="FORM01000001">
    <property type="protein sequence ID" value="SFI58954.1"/>
    <property type="molecule type" value="Genomic_DNA"/>
</dbReference>
<gene>
    <name evidence="3" type="ORF">SAMN05443431_101386</name>
</gene>
<dbReference type="NCBIfam" id="NF046080">
    <property type="entry name" value="PID_CTERM"/>
    <property type="match status" value="1"/>
</dbReference>
<sequence>MKTIKTLIANILFLLISVVGMADSGPPPPLENGAPPAPGLPIDGGLVILVVLGLVYGVYKVVSSKKILKA</sequence>
<feature type="signal peptide" evidence="2">
    <location>
        <begin position="1"/>
        <end position="22"/>
    </location>
</feature>
<keyword evidence="1" id="KW-0812">Transmembrane</keyword>
<evidence type="ECO:0008006" key="5">
    <source>
        <dbReference type="Google" id="ProtNLM"/>
    </source>
</evidence>
<feature type="chain" id="PRO_5011470032" description="Signal peptidase" evidence="2">
    <location>
        <begin position="23"/>
        <end position="70"/>
    </location>
</feature>
<keyword evidence="1" id="KW-1133">Transmembrane helix</keyword>
<dbReference type="RefSeq" id="WP_090836988.1">
    <property type="nucleotide sequence ID" value="NZ_FORM01000001.1"/>
</dbReference>